<feature type="binding site" evidence="2">
    <location>
        <position position="50"/>
    </location>
    <ligand>
        <name>Mg(2+)</name>
        <dbReference type="ChEBI" id="CHEBI:18420"/>
        <label>1</label>
    </ligand>
</feature>
<dbReference type="PIRSF" id="PIRSF005303">
    <property type="entry name" value="Thiam_monoph_kin"/>
    <property type="match status" value="1"/>
</dbReference>
<keyword evidence="2" id="KW-0479">Metal-binding</keyword>
<comment type="similarity">
    <text evidence="2">Belongs to the thiamine-monophosphate kinase family.</text>
</comment>
<dbReference type="Proteomes" id="UP001059950">
    <property type="component" value="Chromosome"/>
</dbReference>
<dbReference type="Pfam" id="PF02769">
    <property type="entry name" value="AIRS_C"/>
    <property type="match status" value="1"/>
</dbReference>
<evidence type="ECO:0000313" key="5">
    <source>
        <dbReference type="EMBL" id="UTW03122.1"/>
    </source>
</evidence>
<feature type="binding site" evidence="2">
    <location>
        <position position="263"/>
    </location>
    <ligand>
        <name>substrate</name>
    </ligand>
</feature>
<feature type="binding site" evidence="2">
    <location>
        <position position="33"/>
    </location>
    <ligand>
        <name>Mg(2+)</name>
        <dbReference type="ChEBI" id="CHEBI:18420"/>
        <label>4</label>
    </ligand>
</feature>
<evidence type="ECO:0000256" key="1">
    <source>
        <dbReference type="ARBA" id="ARBA00022977"/>
    </source>
</evidence>
<keyword evidence="6" id="KW-1185">Reference proteome</keyword>
<dbReference type="InterPro" id="IPR036921">
    <property type="entry name" value="PurM-like_N_sf"/>
</dbReference>
<feature type="domain" description="PurM-like N-terminal" evidence="3">
    <location>
        <begin position="31"/>
        <end position="139"/>
    </location>
</feature>
<dbReference type="SUPFAM" id="SSF55326">
    <property type="entry name" value="PurM N-terminal domain-like"/>
    <property type="match status" value="1"/>
</dbReference>
<dbReference type="PANTHER" id="PTHR30270:SF0">
    <property type="entry name" value="THIAMINE-MONOPHOSPHATE KINASE"/>
    <property type="match status" value="1"/>
</dbReference>
<keyword evidence="2" id="KW-0067">ATP-binding</keyword>
<protein>
    <recommendedName>
        <fullName evidence="2">Thiamine-monophosphate kinase</fullName>
        <shortName evidence="2">TMP kinase</shortName>
        <shortName evidence="2">Thiamine-phosphate kinase</shortName>
        <ecNumber evidence="2">2.7.4.16</ecNumber>
    </recommendedName>
</protein>
<evidence type="ECO:0000313" key="6">
    <source>
        <dbReference type="Proteomes" id="UP001059950"/>
    </source>
</evidence>
<comment type="pathway">
    <text evidence="2">Cofactor biosynthesis; thiamine diphosphate biosynthesis; thiamine diphosphate from thiamine phosphate: step 1/1.</text>
</comment>
<dbReference type="InterPro" id="IPR010918">
    <property type="entry name" value="PurM-like_C_dom"/>
</dbReference>
<comment type="caution">
    <text evidence="2">Lacks conserved residue(s) required for the propagation of feature annotation.</text>
</comment>
<feature type="binding site" evidence="2">
    <location>
        <position position="78"/>
    </location>
    <ligand>
        <name>Mg(2+)</name>
        <dbReference type="ChEBI" id="CHEBI:18420"/>
        <label>4</label>
    </ligand>
</feature>
<feature type="binding site" evidence="2">
    <location>
        <position position="214"/>
    </location>
    <ligand>
        <name>ATP</name>
        <dbReference type="ChEBI" id="CHEBI:30616"/>
    </ligand>
</feature>
<accession>A0ABY5GV35</accession>
<keyword evidence="1 2" id="KW-0784">Thiamine biosynthesis</keyword>
<evidence type="ECO:0000259" key="4">
    <source>
        <dbReference type="Pfam" id="PF02769"/>
    </source>
</evidence>
<dbReference type="Gene3D" id="3.90.650.10">
    <property type="entry name" value="PurM-like C-terminal domain"/>
    <property type="match status" value="1"/>
</dbReference>
<dbReference type="Pfam" id="PF00586">
    <property type="entry name" value="AIRS"/>
    <property type="match status" value="1"/>
</dbReference>
<feature type="binding site" evidence="2">
    <location>
        <position position="48"/>
    </location>
    <ligand>
        <name>Mg(2+)</name>
        <dbReference type="ChEBI" id="CHEBI:18420"/>
        <label>4</label>
    </ligand>
</feature>
<feature type="binding site" evidence="2">
    <location>
        <position position="215"/>
    </location>
    <ligand>
        <name>Mg(2+)</name>
        <dbReference type="ChEBI" id="CHEBI:18420"/>
        <label>5</label>
    </ligand>
</feature>
<feature type="binding site" evidence="2">
    <location>
        <position position="212"/>
    </location>
    <ligand>
        <name>Mg(2+)</name>
        <dbReference type="ChEBI" id="CHEBI:18420"/>
        <label>3</label>
    </ligand>
</feature>
<keyword evidence="2 5" id="KW-0418">Kinase</keyword>
<dbReference type="SUPFAM" id="SSF56042">
    <property type="entry name" value="PurM C-terminal domain-like"/>
    <property type="match status" value="1"/>
</dbReference>
<feature type="binding site" evidence="2">
    <location>
        <position position="57"/>
    </location>
    <ligand>
        <name>substrate</name>
    </ligand>
</feature>
<dbReference type="EMBL" id="CP073344">
    <property type="protein sequence ID" value="UTW03122.1"/>
    <property type="molecule type" value="Genomic_DNA"/>
</dbReference>
<dbReference type="Gene3D" id="3.30.1330.10">
    <property type="entry name" value="PurM-like, N-terminal domain"/>
    <property type="match status" value="1"/>
</dbReference>
<dbReference type="GO" id="GO:0009030">
    <property type="term" value="F:thiamine-phosphate kinase activity"/>
    <property type="evidence" value="ECO:0007669"/>
    <property type="project" value="UniProtKB-EC"/>
</dbReference>
<feature type="binding site" evidence="2">
    <location>
        <position position="78"/>
    </location>
    <ligand>
        <name>Mg(2+)</name>
        <dbReference type="ChEBI" id="CHEBI:18420"/>
        <label>2</label>
    </ligand>
</feature>
<dbReference type="EC" id="2.7.4.16" evidence="2"/>
<feature type="binding site" evidence="2">
    <location>
        <position position="33"/>
    </location>
    <ligand>
        <name>Mg(2+)</name>
        <dbReference type="ChEBI" id="CHEBI:18420"/>
        <label>3</label>
    </ligand>
</feature>
<dbReference type="InterPro" id="IPR016188">
    <property type="entry name" value="PurM-like_N"/>
</dbReference>
<feature type="binding site" evidence="2">
    <location>
        <position position="149"/>
    </location>
    <ligand>
        <name>ATP</name>
        <dbReference type="ChEBI" id="CHEBI:30616"/>
    </ligand>
</feature>
<dbReference type="CDD" id="cd02194">
    <property type="entry name" value="ThiL"/>
    <property type="match status" value="1"/>
</dbReference>
<dbReference type="InterPro" id="IPR006283">
    <property type="entry name" value="ThiL-like"/>
</dbReference>
<proteinExistence type="inferred from homology"/>
<dbReference type="InterPro" id="IPR036676">
    <property type="entry name" value="PurM-like_C_sf"/>
</dbReference>
<dbReference type="PANTHER" id="PTHR30270">
    <property type="entry name" value="THIAMINE-MONOPHOSPHATE KINASE"/>
    <property type="match status" value="1"/>
</dbReference>
<feature type="binding site" evidence="2">
    <location>
        <position position="125"/>
    </location>
    <ligand>
        <name>Mg(2+)</name>
        <dbReference type="ChEBI" id="CHEBI:18420"/>
        <label>1</label>
    </ligand>
</feature>
<dbReference type="HAMAP" id="MF_02128">
    <property type="entry name" value="TMP_kinase"/>
    <property type="match status" value="1"/>
</dbReference>
<keyword evidence="2 5" id="KW-0808">Transferase</keyword>
<comment type="function">
    <text evidence="2">Catalyzes the ATP-dependent phosphorylation of thiamine-monophosphate (TMP) to form thiamine-pyrophosphate (TPP), the active form of vitamin B1.</text>
</comment>
<feature type="binding site" evidence="2">
    <location>
        <begin position="124"/>
        <end position="125"/>
    </location>
    <ligand>
        <name>ATP</name>
        <dbReference type="ChEBI" id="CHEBI:30616"/>
    </ligand>
</feature>
<keyword evidence="2" id="KW-0460">Magnesium</keyword>
<comment type="catalytic activity">
    <reaction evidence="2">
        <text>thiamine phosphate + ATP = thiamine diphosphate + ADP</text>
        <dbReference type="Rhea" id="RHEA:15913"/>
        <dbReference type="ChEBI" id="CHEBI:30616"/>
        <dbReference type="ChEBI" id="CHEBI:37575"/>
        <dbReference type="ChEBI" id="CHEBI:58937"/>
        <dbReference type="ChEBI" id="CHEBI:456216"/>
        <dbReference type="EC" id="2.7.4.16"/>
    </reaction>
</comment>
<keyword evidence="2" id="KW-0547">Nucleotide-binding</keyword>
<feature type="binding site" evidence="2">
    <location>
        <position position="78"/>
    </location>
    <ligand>
        <name>Mg(2+)</name>
        <dbReference type="ChEBI" id="CHEBI:18420"/>
        <label>3</label>
    </ligand>
</feature>
<name>A0ABY5GV35_9GAMM</name>
<feature type="domain" description="PurM-like C-terminal" evidence="4">
    <location>
        <begin position="153"/>
        <end position="302"/>
    </location>
</feature>
<comment type="miscellaneous">
    <text evidence="2">Reaction mechanism of ThiL seems to utilize a direct, inline transfer of the gamma-phosphate of ATP to TMP rather than a phosphorylated enzyme intermediate.</text>
</comment>
<feature type="binding site" evidence="2">
    <location>
        <position position="50"/>
    </location>
    <ligand>
        <name>Mg(2+)</name>
        <dbReference type="ChEBI" id="CHEBI:18420"/>
        <label>2</label>
    </ligand>
</feature>
<sequence length="327" mass="34997">MTVATDEFGLIRDYFSDIGSDSTGSVRLSVGDDCAVIAPPSNRDMVVSIDTMVEGTHFPVGTPGDRVASRLLGAALSDLAAMAATPAFFTLAVTLPDTNAIWLRAFSTRLAELARLYGVQLVGGDTTRGPLTLSIQVHGWTVPDKALLRSGARPGDRIFVTGTLGDSRGGLETLLKDIHGEQVPFLQHRFFCPEPRLDTALLIAPFATAAIDISDGLLADLNHILDASQVGAMLNPDELPVSDELYHWVGEEQSRQWALTGGEDFELCFTVPALLEPKLAWALRDHSVAVTCIGQISATPGIFLAEDGQIWPVAPQGYNHFSDKGSA</sequence>
<evidence type="ECO:0000256" key="2">
    <source>
        <dbReference type="HAMAP-Rule" id="MF_02128"/>
    </source>
</evidence>
<evidence type="ECO:0000259" key="3">
    <source>
        <dbReference type="Pfam" id="PF00586"/>
    </source>
</evidence>
<organism evidence="5 6">
    <name type="scientific">Amphritea atlantica</name>
    <dbReference type="NCBI Taxonomy" id="355243"/>
    <lineage>
        <taxon>Bacteria</taxon>
        <taxon>Pseudomonadati</taxon>
        <taxon>Pseudomonadota</taxon>
        <taxon>Gammaproteobacteria</taxon>
        <taxon>Oceanospirillales</taxon>
        <taxon>Oceanospirillaceae</taxon>
        <taxon>Amphritea</taxon>
    </lineage>
</organism>
<gene>
    <name evidence="2 5" type="primary">thiL</name>
    <name evidence="5" type="ORF">KDX31_17625</name>
</gene>
<dbReference type="NCBIfam" id="TIGR01379">
    <property type="entry name" value="thiL"/>
    <property type="match status" value="1"/>
</dbReference>
<reference evidence="5" key="1">
    <citation type="submission" date="2021-04" db="EMBL/GenBank/DDBJ databases">
        <title>Oceanospirillales bacteria with DddD are important DMSP degraders in coastal seawater.</title>
        <authorList>
            <person name="Liu J."/>
        </authorList>
    </citation>
    <scope>NUCLEOTIDE SEQUENCE</scope>
    <source>
        <strain evidence="5">GY6</strain>
    </source>
</reference>
<feature type="binding site" evidence="2">
    <location>
        <position position="318"/>
    </location>
    <ligand>
        <name>substrate</name>
    </ligand>
</feature>